<dbReference type="Gene3D" id="3.30.70.80">
    <property type="entry name" value="Peptidase S8 propeptide/proteinase inhibitor I9"/>
    <property type="match status" value="1"/>
</dbReference>
<dbReference type="PROSITE" id="PS51892">
    <property type="entry name" value="SUBTILASE"/>
    <property type="match status" value="1"/>
</dbReference>
<organism evidence="10 11">
    <name type="scientific">Actinomortierella ambigua</name>
    <dbReference type="NCBI Taxonomy" id="1343610"/>
    <lineage>
        <taxon>Eukaryota</taxon>
        <taxon>Fungi</taxon>
        <taxon>Fungi incertae sedis</taxon>
        <taxon>Mucoromycota</taxon>
        <taxon>Mortierellomycotina</taxon>
        <taxon>Mortierellomycetes</taxon>
        <taxon>Mortierellales</taxon>
        <taxon>Mortierellaceae</taxon>
        <taxon>Actinomortierella</taxon>
    </lineage>
</organism>
<dbReference type="InterPro" id="IPR023828">
    <property type="entry name" value="Peptidase_S8_Ser-AS"/>
</dbReference>
<name>A0A9P6U427_9FUNG</name>
<evidence type="ECO:0000259" key="8">
    <source>
        <dbReference type="Pfam" id="PF00082"/>
    </source>
</evidence>
<feature type="signal peptide" evidence="7">
    <location>
        <begin position="1"/>
        <end position="20"/>
    </location>
</feature>
<reference evidence="10" key="1">
    <citation type="journal article" date="2020" name="Fungal Divers.">
        <title>Resolving the Mortierellaceae phylogeny through synthesis of multi-gene phylogenetics and phylogenomics.</title>
        <authorList>
            <person name="Vandepol N."/>
            <person name="Liber J."/>
            <person name="Desiro A."/>
            <person name="Na H."/>
            <person name="Kennedy M."/>
            <person name="Barry K."/>
            <person name="Grigoriev I.V."/>
            <person name="Miller A.N."/>
            <person name="O'Donnell K."/>
            <person name="Stajich J.E."/>
            <person name="Bonito G."/>
        </authorList>
    </citation>
    <scope>NUCLEOTIDE SEQUENCE</scope>
    <source>
        <strain evidence="10">BC1065</strain>
    </source>
</reference>
<dbReference type="PROSITE" id="PS00138">
    <property type="entry name" value="SUBTILASE_SER"/>
    <property type="match status" value="1"/>
</dbReference>
<dbReference type="InterPro" id="IPR050131">
    <property type="entry name" value="Peptidase_S8_subtilisin-like"/>
</dbReference>
<feature type="active site" description="Charge relay system" evidence="5">
    <location>
        <position position="163"/>
    </location>
</feature>
<dbReference type="GO" id="GO:0006508">
    <property type="term" value="P:proteolysis"/>
    <property type="evidence" value="ECO:0007669"/>
    <property type="project" value="UniProtKB-KW"/>
</dbReference>
<dbReference type="InterPro" id="IPR036852">
    <property type="entry name" value="Peptidase_S8/S53_dom_sf"/>
</dbReference>
<comment type="similarity">
    <text evidence="1 5 6">Belongs to the peptidase S8 family.</text>
</comment>
<evidence type="ECO:0000313" key="11">
    <source>
        <dbReference type="Proteomes" id="UP000807716"/>
    </source>
</evidence>
<feature type="active site" description="Charge relay system" evidence="5">
    <location>
        <position position="195"/>
    </location>
</feature>
<dbReference type="SUPFAM" id="SSF52743">
    <property type="entry name" value="Subtilisin-like"/>
    <property type="match status" value="1"/>
</dbReference>
<dbReference type="PRINTS" id="PR00723">
    <property type="entry name" value="SUBTILISIN"/>
</dbReference>
<dbReference type="InterPro" id="IPR037045">
    <property type="entry name" value="S8pro/Inhibitor_I9_sf"/>
</dbReference>
<feature type="domain" description="Inhibitor I9" evidence="9">
    <location>
        <begin position="35"/>
        <end position="118"/>
    </location>
</feature>
<dbReference type="InterPro" id="IPR015500">
    <property type="entry name" value="Peptidase_S8_subtilisin-rel"/>
</dbReference>
<evidence type="ECO:0000256" key="4">
    <source>
        <dbReference type="ARBA" id="ARBA00022825"/>
    </source>
</evidence>
<dbReference type="Pfam" id="PF00082">
    <property type="entry name" value="Peptidase_S8"/>
    <property type="match status" value="1"/>
</dbReference>
<keyword evidence="3 5" id="KW-0378">Hydrolase</keyword>
<evidence type="ECO:0000256" key="5">
    <source>
        <dbReference type="PROSITE-ProRule" id="PRU01240"/>
    </source>
</evidence>
<dbReference type="Pfam" id="PF05922">
    <property type="entry name" value="Inhibitor_I9"/>
    <property type="match status" value="1"/>
</dbReference>
<keyword evidence="7" id="KW-0732">Signal</keyword>
<dbReference type="Gene3D" id="3.40.50.200">
    <property type="entry name" value="Peptidase S8/S53 domain"/>
    <property type="match status" value="1"/>
</dbReference>
<dbReference type="InterPro" id="IPR023827">
    <property type="entry name" value="Peptidase_S8_Asp-AS"/>
</dbReference>
<keyword evidence="4 5" id="KW-0720">Serine protease</keyword>
<dbReference type="InterPro" id="IPR010259">
    <property type="entry name" value="S8pro/Inhibitor_I9"/>
</dbReference>
<keyword evidence="11" id="KW-1185">Reference proteome</keyword>
<accession>A0A9P6U427</accession>
<feature type="chain" id="PRO_5040151304" evidence="7">
    <location>
        <begin position="21"/>
        <end position="405"/>
    </location>
</feature>
<dbReference type="InterPro" id="IPR000209">
    <property type="entry name" value="Peptidase_S8/S53_dom"/>
</dbReference>
<dbReference type="FunFam" id="3.40.50.200:FF:000014">
    <property type="entry name" value="Proteinase K"/>
    <property type="match status" value="1"/>
</dbReference>
<evidence type="ECO:0000256" key="7">
    <source>
        <dbReference type="SAM" id="SignalP"/>
    </source>
</evidence>
<comment type="caution">
    <text evidence="10">The sequence shown here is derived from an EMBL/GenBank/DDBJ whole genome shotgun (WGS) entry which is preliminary data.</text>
</comment>
<dbReference type="GO" id="GO:0004252">
    <property type="term" value="F:serine-type endopeptidase activity"/>
    <property type="evidence" value="ECO:0007669"/>
    <property type="project" value="UniProtKB-UniRule"/>
</dbReference>
<evidence type="ECO:0000313" key="10">
    <source>
        <dbReference type="EMBL" id="KAG0258394.1"/>
    </source>
</evidence>
<dbReference type="PANTHER" id="PTHR43806:SF11">
    <property type="entry name" value="CEREVISIN-RELATED"/>
    <property type="match status" value="1"/>
</dbReference>
<dbReference type="SUPFAM" id="SSF54897">
    <property type="entry name" value="Protease propeptides/inhibitors"/>
    <property type="match status" value="1"/>
</dbReference>
<dbReference type="PANTHER" id="PTHR43806">
    <property type="entry name" value="PEPTIDASE S8"/>
    <property type="match status" value="1"/>
</dbReference>
<sequence>MKFLGLFAVACLVMSSTVNAGQLIEHKNGKPVPGKYIVMLKKTAAAPEGIQRFADKVSEIARRNRGNALSPGGRRKVPKITLQYENLNGFVIEDGDEDLQELLGQEDVDYIEQDSEFEMAASQSNPPSWALPRIILRNPPTGSKTPYIYPDPAGAGITAYVLDTGILTSHQEFEGRARNGANFVKGESSSDENGHGTHVAGTLGGKTYGVAKKVNIIGVKVLSKSGIGELSGIIAGMDWVIKDAPGKRVIINMSIVGRDSQVMSDAVDRLSAANLPVFVAGGNFPDYDACEGSLSGHHHSFAVGASDANDAWASFYSYGPCIDLIAPGVDIASADNQGNNSGASRSGTSMAAPHVAGAAAVYMSVDKNLKYPYQIYGKLTQTATKNKITGNLRGTPNLFLYLAQS</sequence>
<feature type="domain" description="Peptidase S8/S53" evidence="8">
    <location>
        <begin position="155"/>
        <end position="390"/>
    </location>
</feature>
<evidence type="ECO:0000256" key="6">
    <source>
        <dbReference type="RuleBase" id="RU003355"/>
    </source>
</evidence>
<keyword evidence="2 5" id="KW-0645">Protease</keyword>
<dbReference type="InterPro" id="IPR034193">
    <property type="entry name" value="PCSK9_ProteinaseK-like"/>
</dbReference>
<dbReference type="EMBL" id="JAAAJB010000326">
    <property type="protein sequence ID" value="KAG0258394.1"/>
    <property type="molecule type" value="Genomic_DNA"/>
</dbReference>
<gene>
    <name evidence="10" type="ORF">DFQ27_004663</name>
</gene>
<evidence type="ECO:0000256" key="1">
    <source>
        <dbReference type="ARBA" id="ARBA00011073"/>
    </source>
</evidence>
<dbReference type="Proteomes" id="UP000807716">
    <property type="component" value="Unassembled WGS sequence"/>
</dbReference>
<dbReference type="OrthoDB" id="206201at2759"/>
<dbReference type="PROSITE" id="PS00137">
    <property type="entry name" value="SUBTILASE_HIS"/>
    <property type="match status" value="1"/>
</dbReference>
<protein>
    <submittedName>
        <fullName evidence="10">Uncharacterized protein</fullName>
    </submittedName>
</protein>
<dbReference type="GO" id="GO:0005615">
    <property type="term" value="C:extracellular space"/>
    <property type="evidence" value="ECO:0007669"/>
    <property type="project" value="TreeGrafter"/>
</dbReference>
<evidence type="ECO:0000259" key="9">
    <source>
        <dbReference type="Pfam" id="PF05922"/>
    </source>
</evidence>
<feature type="active site" description="Charge relay system" evidence="5">
    <location>
        <position position="349"/>
    </location>
</feature>
<proteinExistence type="inferred from homology"/>
<dbReference type="PROSITE" id="PS00136">
    <property type="entry name" value="SUBTILASE_ASP"/>
    <property type="match status" value="1"/>
</dbReference>
<evidence type="ECO:0000256" key="2">
    <source>
        <dbReference type="ARBA" id="ARBA00022670"/>
    </source>
</evidence>
<dbReference type="AlphaFoldDB" id="A0A9P6U427"/>
<dbReference type="CDD" id="cd04077">
    <property type="entry name" value="Peptidases_S8_PCSK9_ProteinaseK_like"/>
    <property type="match status" value="1"/>
</dbReference>
<evidence type="ECO:0000256" key="3">
    <source>
        <dbReference type="ARBA" id="ARBA00022801"/>
    </source>
</evidence>
<dbReference type="InterPro" id="IPR022398">
    <property type="entry name" value="Peptidase_S8_His-AS"/>
</dbReference>